<keyword evidence="1" id="KW-0175">Coiled coil</keyword>
<evidence type="ECO:0000313" key="3">
    <source>
        <dbReference type="Proteomes" id="UP001159364"/>
    </source>
</evidence>
<name>A0AAV8TAP3_9ROSI</name>
<comment type="caution">
    <text evidence="2">The sequence shown here is derived from an EMBL/GenBank/DDBJ whole genome shotgun (WGS) entry which is preliminary data.</text>
</comment>
<dbReference type="AlphaFoldDB" id="A0AAV8TAP3"/>
<dbReference type="PANTHER" id="PTHR38353">
    <property type="entry name" value="TROPOMYOSIN"/>
    <property type="match status" value="1"/>
</dbReference>
<organism evidence="2 3">
    <name type="scientific">Erythroxylum novogranatense</name>
    <dbReference type="NCBI Taxonomy" id="1862640"/>
    <lineage>
        <taxon>Eukaryota</taxon>
        <taxon>Viridiplantae</taxon>
        <taxon>Streptophyta</taxon>
        <taxon>Embryophyta</taxon>
        <taxon>Tracheophyta</taxon>
        <taxon>Spermatophyta</taxon>
        <taxon>Magnoliopsida</taxon>
        <taxon>eudicotyledons</taxon>
        <taxon>Gunneridae</taxon>
        <taxon>Pentapetalae</taxon>
        <taxon>rosids</taxon>
        <taxon>fabids</taxon>
        <taxon>Malpighiales</taxon>
        <taxon>Erythroxylaceae</taxon>
        <taxon>Erythroxylum</taxon>
    </lineage>
</organism>
<dbReference type="Proteomes" id="UP001159364">
    <property type="component" value="Linkage Group LG05"/>
</dbReference>
<accession>A0AAV8TAP3</accession>
<dbReference type="PANTHER" id="PTHR38353:SF2">
    <property type="entry name" value="TROPOMYOSIN"/>
    <property type="match status" value="1"/>
</dbReference>
<evidence type="ECO:0000313" key="2">
    <source>
        <dbReference type="EMBL" id="KAJ8763783.1"/>
    </source>
</evidence>
<reference evidence="2 3" key="1">
    <citation type="submission" date="2021-09" db="EMBL/GenBank/DDBJ databases">
        <title>Genomic insights and catalytic innovation underlie evolution of tropane alkaloids biosynthesis.</title>
        <authorList>
            <person name="Wang Y.-J."/>
            <person name="Tian T."/>
            <person name="Huang J.-P."/>
            <person name="Huang S.-X."/>
        </authorList>
    </citation>
    <scope>NUCLEOTIDE SEQUENCE [LARGE SCALE GENOMIC DNA]</scope>
    <source>
        <strain evidence="2">KIB-2018</strain>
        <tissue evidence="2">Leaf</tissue>
    </source>
</reference>
<protein>
    <submittedName>
        <fullName evidence="2">Uncharacterized protein</fullName>
    </submittedName>
</protein>
<sequence>MEEYLQCMKTLRSQINEVEDQSAKITAEEQTLMTRIQAMSSDLSSAKSETNRVKEDTHRMIKEKGSLCSEILDKQRKIASLEFDSSTLAQSQVLIQQERLILSSKLVEKRAYYLQTIDDINSKLLQQQDWVISNIINKGIEEHGLVKDKFDLQTTQTKGKPAVDWLVRDIPGNDARKELVAKLDSSEAKLHEITLMKSKLLIENDKPDLAMDFGTLEDGYKAFLSDKGGEF</sequence>
<dbReference type="EMBL" id="JAIWQS010000005">
    <property type="protein sequence ID" value="KAJ8763783.1"/>
    <property type="molecule type" value="Genomic_DNA"/>
</dbReference>
<gene>
    <name evidence="2" type="ORF">K2173_003565</name>
</gene>
<keyword evidence="3" id="KW-1185">Reference proteome</keyword>
<proteinExistence type="predicted"/>
<feature type="coiled-coil region" evidence="1">
    <location>
        <begin position="1"/>
        <end position="28"/>
    </location>
</feature>
<evidence type="ECO:0000256" key="1">
    <source>
        <dbReference type="SAM" id="Coils"/>
    </source>
</evidence>